<dbReference type="Proteomes" id="UP000759131">
    <property type="component" value="Unassembled WGS sequence"/>
</dbReference>
<feature type="transmembrane region" description="Helical" evidence="4">
    <location>
        <begin position="75"/>
        <end position="94"/>
    </location>
</feature>
<proteinExistence type="predicted"/>
<dbReference type="SUPFAM" id="SSF103473">
    <property type="entry name" value="MFS general substrate transporter"/>
    <property type="match status" value="1"/>
</dbReference>
<protein>
    <submittedName>
        <fullName evidence="5">Uncharacterized protein</fullName>
    </submittedName>
</protein>
<organism evidence="5">
    <name type="scientific">Medioppia subpectinata</name>
    <dbReference type="NCBI Taxonomy" id="1979941"/>
    <lineage>
        <taxon>Eukaryota</taxon>
        <taxon>Metazoa</taxon>
        <taxon>Ecdysozoa</taxon>
        <taxon>Arthropoda</taxon>
        <taxon>Chelicerata</taxon>
        <taxon>Arachnida</taxon>
        <taxon>Acari</taxon>
        <taxon>Acariformes</taxon>
        <taxon>Sarcoptiformes</taxon>
        <taxon>Oribatida</taxon>
        <taxon>Brachypylina</taxon>
        <taxon>Oppioidea</taxon>
        <taxon>Oppiidae</taxon>
        <taxon>Medioppia</taxon>
    </lineage>
</organism>
<evidence type="ECO:0000313" key="5">
    <source>
        <dbReference type="EMBL" id="CAD7631507.1"/>
    </source>
</evidence>
<keyword evidence="3 4" id="KW-0472">Membrane</keyword>
<dbReference type="InterPro" id="IPR036259">
    <property type="entry name" value="MFS_trans_sf"/>
</dbReference>
<feature type="transmembrane region" description="Helical" evidence="4">
    <location>
        <begin position="35"/>
        <end position="55"/>
    </location>
</feature>
<evidence type="ECO:0000256" key="2">
    <source>
        <dbReference type="ARBA" id="ARBA00022989"/>
    </source>
</evidence>
<accession>A0A7R9KYD0</accession>
<sequence length="354" mass="39545">MPKRKVRFGFDVHHYQHEEVDPEVVRHRYITCEKYVYTVIICYIHLAFGTVYSAIGPALVDLKYILDTTMDKISLIFIFQAAGLVMGALFGLLTKHLNRQLMLTALLTMMSVASLLIPWSQRLSHLYLYNGIFGLGAGAWINAKNVWTIELWQHRSAPVLQLSALMFGVGSILGPLIDDPYLIGHIKQLTVIDNTPIDGLTGAVGNDSTGSFDVNVTVIENQRLHNVRSPFVICAIIQIIGPILLIIMYFLRKYEKGGDKYMEIEDRADIERKATIARIPYLKFSIIALVSLFLAFHMSSEQNTQQFSATFFQDIQMKLTASKSAEVVSAMAVANTVGLAVSVLVSSLSLSLRQ</sequence>
<dbReference type="Gene3D" id="1.20.1250.20">
    <property type="entry name" value="MFS general substrate transporter like domains"/>
    <property type="match status" value="1"/>
</dbReference>
<feature type="transmembrane region" description="Helical" evidence="4">
    <location>
        <begin position="101"/>
        <end position="120"/>
    </location>
</feature>
<name>A0A7R9KYD0_9ACAR</name>
<dbReference type="EMBL" id="CAJPIZ010009588">
    <property type="protein sequence ID" value="CAG2111937.1"/>
    <property type="molecule type" value="Genomic_DNA"/>
</dbReference>
<dbReference type="AlphaFoldDB" id="A0A7R9KYD0"/>
<dbReference type="OrthoDB" id="6365769at2759"/>
<feature type="transmembrane region" description="Helical" evidence="4">
    <location>
        <begin position="281"/>
        <end position="298"/>
    </location>
</feature>
<keyword evidence="2 4" id="KW-1133">Transmembrane helix</keyword>
<keyword evidence="6" id="KW-1185">Reference proteome</keyword>
<feature type="transmembrane region" description="Helical" evidence="4">
    <location>
        <begin position="126"/>
        <end position="147"/>
    </location>
</feature>
<dbReference type="PANTHER" id="PTHR23121">
    <property type="entry name" value="SODIUM-DEPENDENT GLUCOSE TRANSPORTER 1"/>
    <property type="match status" value="1"/>
</dbReference>
<dbReference type="PANTHER" id="PTHR23121:SF9">
    <property type="entry name" value="SODIUM-DEPENDENT GLUCOSE TRANSPORTER 1"/>
    <property type="match status" value="1"/>
</dbReference>
<evidence type="ECO:0000256" key="4">
    <source>
        <dbReference type="SAM" id="Phobius"/>
    </source>
</evidence>
<evidence type="ECO:0000256" key="1">
    <source>
        <dbReference type="ARBA" id="ARBA00022692"/>
    </source>
</evidence>
<reference evidence="5" key="1">
    <citation type="submission" date="2020-11" db="EMBL/GenBank/DDBJ databases">
        <authorList>
            <person name="Tran Van P."/>
        </authorList>
    </citation>
    <scope>NUCLEOTIDE SEQUENCE</scope>
</reference>
<feature type="transmembrane region" description="Helical" evidence="4">
    <location>
        <begin position="230"/>
        <end position="251"/>
    </location>
</feature>
<evidence type="ECO:0000313" key="6">
    <source>
        <dbReference type="Proteomes" id="UP000759131"/>
    </source>
</evidence>
<feature type="transmembrane region" description="Helical" evidence="4">
    <location>
        <begin position="327"/>
        <end position="352"/>
    </location>
</feature>
<feature type="transmembrane region" description="Helical" evidence="4">
    <location>
        <begin position="159"/>
        <end position="177"/>
    </location>
</feature>
<dbReference type="EMBL" id="OC864163">
    <property type="protein sequence ID" value="CAD7631507.1"/>
    <property type="molecule type" value="Genomic_DNA"/>
</dbReference>
<keyword evidence="1 4" id="KW-0812">Transmembrane</keyword>
<evidence type="ECO:0000256" key="3">
    <source>
        <dbReference type="ARBA" id="ARBA00023136"/>
    </source>
</evidence>
<gene>
    <name evidence="5" type="ORF">OSB1V03_LOCUS11916</name>
</gene>